<sequence length="1010" mass="110294">MLRKRINTLVTLVALVFAFTASAQDEWNYLIDEDLSQWEIWMGVPHVTTGLPGATSTDGISGTPLGLGNDPLNVFSVINEGGELQLKITGEVYGGLTTLAEYSNYHLSVQFKWGEDKYEPRLDKLRDSGILYHCQGEHGSFWNVWKSSLEFQVQEGDCGDYIGLAGAQGYIQSSGKKFSPGSPLDTGGLISASENFENPNGEWNTLEVITVGDKSMHFVNGNLINALENSVYGGAILTDGQIQIQSEGAELYYRDMKIKSVTDFPAEEKALLGWDGSTPITDAPIGSTITLQKSGGDLKYVTNNGTELLANSTLASESEEFIVEAHPSGGVALKSNSTGKYVQVQGNNTTAAVRATGENPGTWERFEWVAKGTGKVALKSVFTSQWVQASYNVDNAILYPSGADDGTWETFNFVITDEVTNPPTDKGKVLVFHKTIGFRHSSIDDGINMIRQQGIENGLWDTDDSLDPAVFTAANLEQYDVVIWCNTKGENLLNISQEAAFEEFIRNGGGYVGIHAATDTYRNGDWPFYNDLVGAIVQTSPYHTSNNYNATMTINDPSHPTVDFLGSTWNKSEEYYYWRNNGGQLYSGNINLLTVEATGTNDYDESRPIAWYKEYEGGRSFYTALGHNDSDYTDDSNFMRHVEEGIKWAGNFDETITLPTNDNLALNGAASQSSTGYQGIASRAIDGDTNGAYFDGSVTHTNTENNAWWQVELDAQENIGEIIIYNRVDCCEERLSDFTVIVTDSSNNETYRQAVTTIPDPSLTIDAGGALGKIVRIQSNLSDSPLSLAEVEVYAGVTSSPTRIEAEDFDDQFGIQTEASSEGTDNVGWINNNDWLKFDAIDLTGMNSLDARVACVYTGGDIEVRLGSATGTLLGTASVVNTGGNQLYGTVSTNLSDATGVNDIYFVFTGGNGFLFNVNWFEFSSATRSAEENLKIGEFPILAYPNPSSGIVTLENIPEKSVLKFSDMSGKTIKISEIINGTERVLDISTLDRGMYILWVNGVSRSILKE</sequence>
<dbReference type="InterPro" id="IPR006584">
    <property type="entry name" value="Cellulose-bd_IV"/>
</dbReference>
<dbReference type="SMART" id="SM00606">
    <property type="entry name" value="CBD_IV"/>
    <property type="match status" value="1"/>
</dbReference>
<dbReference type="Pfam" id="PF22633">
    <property type="entry name" value="F5_F8_type_C_2"/>
    <property type="match status" value="1"/>
</dbReference>
<dbReference type="RefSeq" id="WP_344926247.1">
    <property type="nucleotide sequence ID" value="NZ_BAABCW010000005.1"/>
</dbReference>
<dbReference type="SUPFAM" id="SSF49785">
    <property type="entry name" value="Galactose-binding domain-like"/>
    <property type="match status" value="2"/>
</dbReference>
<dbReference type="PANTHER" id="PTHR40469">
    <property type="entry name" value="SECRETED GLYCOSYL HYDROLASE"/>
    <property type="match status" value="1"/>
</dbReference>
<dbReference type="PANTHER" id="PTHR40469:SF2">
    <property type="entry name" value="GALACTOSE-BINDING DOMAIN-LIKE SUPERFAMILY PROTEIN"/>
    <property type="match status" value="1"/>
</dbReference>
<dbReference type="EMBL" id="BAABCW010000005">
    <property type="protein sequence ID" value="GAA4115624.1"/>
    <property type="molecule type" value="Genomic_DNA"/>
</dbReference>
<dbReference type="SUPFAM" id="SSF50405">
    <property type="entry name" value="Actin-crosslinking proteins"/>
    <property type="match status" value="1"/>
</dbReference>
<comment type="caution">
    <text evidence="7">The sequence shown here is derived from an EMBL/GenBank/DDBJ whole genome shotgun (WGS) entry which is preliminary data.</text>
</comment>
<dbReference type="Gene3D" id="3.40.50.880">
    <property type="match status" value="1"/>
</dbReference>
<feature type="signal peptide" evidence="5">
    <location>
        <begin position="1"/>
        <end position="23"/>
    </location>
</feature>
<proteinExistence type="predicted"/>
<dbReference type="Gene3D" id="2.60.120.560">
    <property type="entry name" value="Exo-inulinase, domain 1"/>
    <property type="match status" value="1"/>
</dbReference>
<evidence type="ECO:0000313" key="8">
    <source>
        <dbReference type="Proteomes" id="UP001500459"/>
    </source>
</evidence>
<dbReference type="Pfam" id="PF06439">
    <property type="entry name" value="3keto-disac_hyd"/>
    <property type="match status" value="1"/>
</dbReference>
<reference evidence="8" key="1">
    <citation type="journal article" date="2019" name="Int. J. Syst. Evol. Microbiol.">
        <title>The Global Catalogue of Microorganisms (GCM) 10K type strain sequencing project: providing services to taxonomists for standard genome sequencing and annotation.</title>
        <authorList>
            <consortium name="The Broad Institute Genomics Platform"/>
            <consortium name="The Broad Institute Genome Sequencing Center for Infectious Disease"/>
            <person name="Wu L."/>
            <person name="Ma J."/>
        </authorList>
    </citation>
    <scope>NUCLEOTIDE SEQUENCE [LARGE SCALE GENOMIC DNA]</scope>
    <source>
        <strain evidence="8">JCM 17106</strain>
    </source>
</reference>
<keyword evidence="1" id="KW-0479">Metal-binding</keyword>
<dbReference type="SMART" id="SM00607">
    <property type="entry name" value="FTP"/>
    <property type="match status" value="1"/>
</dbReference>
<dbReference type="InterPro" id="IPR006585">
    <property type="entry name" value="FTP1"/>
</dbReference>
<keyword evidence="4" id="KW-1015">Disulfide bond</keyword>
<evidence type="ECO:0000256" key="4">
    <source>
        <dbReference type="ARBA" id="ARBA00023157"/>
    </source>
</evidence>
<evidence type="ECO:0000259" key="6">
    <source>
        <dbReference type="PROSITE" id="PS51175"/>
    </source>
</evidence>
<feature type="chain" id="PRO_5047162028" description="CBM6 domain-containing protein" evidence="5">
    <location>
        <begin position="24"/>
        <end position="1010"/>
    </location>
</feature>
<evidence type="ECO:0000313" key="7">
    <source>
        <dbReference type="EMBL" id="GAA4115624.1"/>
    </source>
</evidence>
<name>A0ABP7XGE9_9FLAO</name>
<protein>
    <recommendedName>
        <fullName evidence="6">CBM6 domain-containing protein</fullName>
    </recommendedName>
</protein>
<dbReference type="InterPro" id="IPR029062">
    <property type="entry name" value="Class_I_gatase-like"/>
</dbReference>
<dbReference type="CDD" id="cd04084">
    <property type="entry name" value="CBM6_xylanase-like"/>
    <property type="match status" value="1"/>
</dbReference>
<evidence type="ECO:0000256" key="3">
    <source>
        <dbReference type="ARBA" id="ARBA00022837"/>
    </source>
</evidence>
<evidence type="ECO:0000256" key="2">
    <source>
        <dbReference type="ARBA" id="ARBA00022729"/>
    </source>
</evidence>
<dbReference type="Pfam" id="PF18962">
    <property type="entry name" value="Por_Secre_tail"/>
    <property type="match status" value="1"/>
</dbReference>
<dbReference type="InterPro" id="IPR029010">
    <property type="entry name" value="ThuA-like"/>
</dbReference>
<dbReference type="InterPro" id="IPR008979">
    <property type="entry name" value="Galactose-bd-like_sf"/>
</dbReference>
<gene>
    <name evidence="7" type="ORF">GCM10022393_15850</name>
</gene>
<dbReference type="PROSITE" id="PS51175">
    <property type="entry name" value="CBM6"/>
    <property type="match status" value="1"/>
</dbReference>
<dbReference type="InterPro" id="IPR005084">
    <property type="entry name" value="CBM6"/>
</dbReference>
<dbReference type="SUPFAM" id="SSF52317">
    <property type="entry name" value="Class I glutamine amidotransferase-like"/>
    <property type="match status" value="1"/>
</dbReference>
<dbReference type="CDD" id="cd23342">
    <property type="entry name" value="beta-trefoil_FSCN_ZgPorA-like"/>
    <property type="match status" value="1"/>
</dbReference>
<dbReference type="Pfam" id="PF03422">
    <property type="entry name" value="CBM_6"/>
    <property type="match status" value="1"/>
</dbReference>
<dbReference type="Proteomes" id="UP001500459">
    <property type="component" value="Unassembled WGS sequence"/>
</dbReference>
<accession>A0ABP7XGE9</accession>
<dbReference type="Pfam" id="PF06283">
    <property type="entry name" value="ThuA"/>
    <property type="match status" value="1"/>
</dbReference>
<keyword evidence="2 5" id="KW-0732">Signal</keyword>
<dbReference type="InterPro" id="IPR026444">
    <property type="entry name" value="Secre_tail"/>
</dbReference>
<dbReference type="Gene3D" id="2.80.10.50">
    <property type="match status" value="1"/>
</dbReference>
<keyword evidence="3" id="KW-0106">Calcium</keyword>
<dbReference type="NCBIfam" id="TIGR04183">
    <property type="entry name" value="Por_Secre_tail"/>
    <property type="match status" value="1"/>
</dbReference>
<feature type="domain" description="CBM6" evidence="6">
    <location>
        <begin position="802"/>
        <end position="924"/>
    </location>
</feature>
<keyword evidence="8" id="KW-1185">Reference proteome</keyword>
<evidence type="ECO:0000256" key="5">
    <source>
        <dbReference type="SAM" id="SignalP"/>
    </source>
</evidence>
<dbReference type="Gene3D" id="2.60.120.260">
    <property type="entry name" value="Galactose-binding domain-like"/>
    <property type="match status" value="2"/>
</dbReference>
<dbReference type="InterPro" id="IPR008999">
    <property type="entry name" value="Actin-crosslinking"/>
</dbReference>
<organism evidence="7 8">
    <name type="scientific">Aquimarina addita</name>
    <dbReference type="NCBI Taxonomy" id="870485"/>
    <lineage>
        <taxon>Bacteria</taxon>
        <taxon>Pseudomonadati</taxon>
        <taxon>Bacteroidota</taxon>
        <taxon>Flavobacteriia</taxon>
        <taxon>Flavobacteriales</taxon>
        <taxon>Flavobacteriaceae</taxon>
        <taxon>Aquimarina</taxon>
    </lineage>
</organism>
<dbReference type="InterPro" id="IPR010496">
    <property type="entry name" value="AL/BT2_dom"/>
</dbReference>
<evidence type="ECO:0000256" key="1">
    <source>
        <dbReference type="ARBA" id="ARBA00022723"/>
    </source>
</evidence>